<organism evidence="2 3">
    <name type="scientific">Laccaria amethystina LaAM-08-1</name>
    <dbReference type="NCBI Taxonomy" id="1095629"/>
    <lineage>
        <taxon>Eukaryota</taxon>
        <taxon>Fungi</taxon>
        <taxon>Dikarya</taxon>
        <taxon>Basidiomycota</taxon>
        <taxon>Agaricomycotina</taxon>
        <taxon>Agaricomycetes</taxon>
        <taxon>Agaricomycetidae</taxon>
        <taxon>Agaricales</taxon>
        <taxon>Agaricineae</taxon>
        <taxon>Hydnangiaceae</taxon>
        <taxon>Laccaria</taxon>
    </lineage>
</organism>
<keyword evidence="3" id="KW-1185">Reference proteome</keyword>
<dbReference type="OrthoDB" id="508139at2759"/>
<evidence type="ECO:0000313" key="3">
    <source>
        <dbReference type="Proteomes" id="UP000054477"/>
    </source>
</evidence>
<dbReference type="HOGENOM" id="CLU_1034641_0_0_1"/>
<dbReference type="PROSITE" id="PS51186">
    <property type="entry name" value="GNAT"/>
    <property type="match status" value="1"/>
</dbReference>
<dbReference type="EMBL" id="KN838603">
    <property type="protein sequence ID" value="KIK01633.1"/>
    <property type="molecule type" value="Genomic_DNA"/>
</dbReference>
<reference evidence="2 3" key="1">
    <citation type="submission" date="2014-04" db="EMBL/GenBank/DDBJ databases">
        <authorList>
            <consortium name="DOE Joint Genome Institute"/>
            <person name="Kuo A."/>
            <person name="Kohler A."/>
            <person name="Nagy L.G."/>
            <person name="Floudas D."/>
            <person name="Copeland A."/>
            <person name="Barry K.W."/>
            <person name="Cichocki N."/>
            <person name="Veneault-Fourrey C."/>
            <person name="LaButti K."/>
            <person name="Lindquist E.A."/>
            <person name="Lipzen A."/>
            <person name="Lundell T."/>
            <person name="Morin E."/>
            <person name="Murat C."/>
            <person name="Sun H."/>
            <person name="Tunlid A."/>
            <person name="Henrissat B."/>
            <person name="Grigoriev I.V."/>
            <person name="Hibbett D.S."/>
            <person name="Martin F."/>
            <person name="Nordberg H.P."/>
            <person name="Cantor M.N."/>
            <person name="Hua S.X."/>
        </authorList>
    </citation>
    <scope>NUCLEOTIDE SEQUENCE [LARGE SCALE GENOMIC DNA]</scope>
    <source>
        <strain evidence="2 3">LaAM-08-1</strain>
    </source>
</reference>
<proteinExistence type="predicted"/>
<evidence type="ECO:0000313" key="2">
    <source>
        <dbReference type="EMBL" id="KIK01633.1"/>
    </source>
</evidence>
<dbReference type="InterPro" id="IPR000182">
    <property type="entry name" value="GNAT_dom"/>
</dbReference>
<accession>A0A0C9Y0P6</accession>
<dbReference type="Proteomes" id="UP000054477">
    <property type="component" value="Unassembled WGS sequence"/>
</dbReference>
<dbReference type="GO" id="GO:0016747">
    <property type="term" value="F:acyltransferase activity, transferring groups other than amino-acyl groups"/>
    <property type="evidence" value="ECO:0007669"/>
    <property type="project" value="InterPro"/>
</dbReference>
<dbReference type="SUPFAM" id="SSF55729">
    <property type="entry name" value="Acyl-CoA N-acyltransferases (Nat)"/>
    <property type="match status" value="1"/>
</dbReference>
<reference evidence="3" key="2">
    <citation type="submission" date="2015-01" db="EMBL/GenBank/DDBJ databases">
        <title>Evolutionary Origins and Diversification of the Mycorrhizal Mutualists.</title>
        <authorList>
            <consortium name="DOE Joint Genome Institute"/>
            <consortium name="Mycorrhizal Genomics Consortium"/>
            <person name="Kohler A."/>
            <person name="Kuo A."/>
            <person name="Nagy L.G."/>
            <person name="Floudas D."/>
            <person name="Copeland A."/>
            <person name="Barry K.W."/>
            <person name="Cichocki N."/>
            <person name="Veneault-Fourrey C."/>
            <person name="LaButti K."/>
            <person name="Lindquist E.A."/>
            <person name="Lipzen A."/>
            <person name="Lundell T."/>
            <person name="Morin E."/>
            <person name="Murat C."/>
            <person name="Riley R."/>
            <person name="Ohm R."/>
            <person name="Sun H."/>
            <person name="Tunlid A."/>
            <person name="Henrissat B."/>
            <person name="Grigoriev I.V."/>
            <person name="Hibbett D.S."/>
            <person name="Martin F."/>
        </authorList>
    </citation>
    <scope>NUCLEOTIDE SEQUENCE [LARGE SCALE GENOMIC DNA]</scope>
    <source>
        <strain evidence="3">LaAM-08-1</strain>
    </source>
</reference>
<dbReference type="InterPro" id="IPR016181">
    <property type="entry name" value="Acyl_CoA_acyltransferase"/>
</dbReference>
<feature type="domain" description="N-acetyltransferase" evidence="1">
    <location>
        <begin position="99"/>
        <end position="264"/>
    </location>
</feature>
<dbReference type="AlphaFoldDB" id="A0A0C9Y0P6"/>
<dbReference type="Gene3D" id="3.40.630.30">
    <property type="match status" value="1"/>
</dbReference>
<name>A0A0C9Y0P6_9AGAR</name>
<gene>
    <name evidence="2" type="ORF">K443DRAFT_132189</name>
</gene>
<sequence length="269" mass="30687">MTTQFDLSGLKLRIQLLTDECGVREDYTQEFLEESDSELDASTPDFRIVGGGDSNDEWEPWLKIYYIEIVTKDKGKKIGRFGLRSVRAQARTVVEHENLPYRLIASERGGSDLEHFGTALFNEANRGRLRDEFLSGPTVGTGVFGEELNRGSFAFISGDGQFAKDDFFIKPEFQGQGIGSWALQELKRHRILYNINFLFVEPGVTDITYQQRNDAALVKSKHARVERFFRKAGFRRVGTSSYLGYSLKDDKHPSRNLAMEDDCEPLYEI</sequence>
<dbReference type="CDD" id="cd04301">
    <property type="entry name" value="NAT_SF"/>
    <property type="match status" value="1"/>
</dbReference>
<protein>
    <recommendedName>
        <fullName evidence="1">N-acetyltransferase domain-containing protein</fullName>
    </recommendedName>
</protein>
<evidence type="ECO:0000259" key="1">
    <source>
        <dbReference type="PROSITE" id="PS51186"/>
    </source>
</evidence>